<keyword evidence="1" id="KW-0472">Membrane</keyword>
<keyword evidence="3" id="KW-1185">Reference proteome</keyword>
<reference evidence="2 3" key="1">
    <citation type="submission" date="2019-11" db="EMBL/GenBank/DDBJ databases">
        <title>Whole Genome Sequencing and Comparative Genomic Analyses of Lysinibacillus pakistanensis LZH-9, a Halotolerant Strain with Excellent COD Removal Capability.</title>
        <authorList>
            <person name="Zhou H."/>
        </authorList>
    </citation>
    <scope>NUCLEOTIDE SEQUENCE [LARGE SCALE GENOMIC DNA]</scope>
    <source>
        <strain evidence="2 3">LZH-9</strain>
    </source>
</reference>
<keyword evidence="1" id="KW-1133">Transmembrane helix</keyword>
<feature type="transmembrane region" description="Helical" evidence="1">
    <location>
        <begin position="50"/>
        <end position="70"/>
    </location>
</feature>
<protein>
    <submittedName>
        <fullName evidence="2">Uncharacterized protein</fullName>
    </submittedName>
</protein>
<evidence type="ECO:0000313" key="3">
    <source>
        <dbReference type="Proteomes" id="UP000373269"/>
    </source>
</evidence>
<dbReference type="RefSeq" id="WP_054771760.1">
    <property type="nucleotide sequence ID" value="NZ_CP045835.1"/>
</dbReference>
<feature type="transmembrane region" description="Helical" evidence="1">
    <location>
        <begin position="12"/>
        <end position="38"/>
    </location>
</feature>
<gene>
    <name evidence="2" type="ORF">GDS87_10790</name>
</gene>
<dbReference type="EMBL" id="CP045835">
    <property type="protein sequence ID" value="QGG51417.1"/>
    <property type="molecule type" value="Genomic_DNA"/>
</dbReference>
<sequence length="71" mass="8099">MEKNCKSILISIGWINALFAFVFFQLFCGIIAVCMGYVLRKDYHAETHGLVLMIVGIITGIAGWILNYFYF</sequence>
<evidence type="ECO:0000256" key="1">
    <source>
        <dbReference type="SAM" id="Phobius"/>
    </source>
</evidence>
<keyword evidence="1" id="KW-0812">Transmembrane</keyword>
<evidence type="ECO:0000313" key="2">
    <source>
        <dbReference type="EMBL" id="QGG51417.1"/>
    </source>
</evidence>
<name>A0ABX6D9J9_9BACI</name>
<proteinExistence type="predicted"/>
<accession>A0ABX6D9J9</accession>
<organism evidence="2 3">
    <name type="scientific">Lysinibacillus pakistanensis</name>
    <dbReference type="NCBI Taxonomy" id="759811"/>
    <lineage>
        <taxon>Bacteria</taxon>
        <taxon>Bacillati</taxon>
        <taxon>Bacillota</taxon>
        <taxon>Bacilli</taxon>
        <taxon>Bacillales</taxon>
        <taxon>Bacillaceae</taxon>
        <taxon>Lysinibacillus</taxon>
    </lineage>
</organism>
<dbReference type="Proteomes" id="UP000373269">
    <property type="component" value="Chromosome"/>
</dbReference>